<protein>
    <recommendedName>
        <fullName evidence="1">DUF7587 domain-containing protein</fullName>
    </recommendedName>
</protein>
<proteinExistence type="predicted"/>
<name>A0A401L7Z0_ASPAW</name>
<sequence length="353" mass="40234">MPVYEVRELHGLQDLPVVTRYYIRVGENPLTEEQKEHNRISHQTAKLSVEFNRIQLKLCCLLDDKLFVAESLQYVASKMAGTKIQTASPKIERMETRQGLTLSEKTDILNVRLRDASLGHQTDIETLRMLNRYLISQAHSKPMEYPESDTPELFYRAFKCGSHGRHSVELGFRSSNQPLTPPAYHDGTLLNSLLVNKDSLTNQCEGNMPSDLIALSDSPSRVLNIIRAWDYSDRGGDMIAVVNVSKLLAMQVLFNRTTTLAEKLGMKLWSGHRPTGLQYANPNYWFAYRWIPAECIECYVSEIFLRKACQSHGIGRWPSYHFQHQLTAVGESNHDARLSLDEIVASKFQSLSM</sequence>
<dbReference type="Pfam" id="PF24494">
    <property type="entry name" value="DUF7587"/>
    <property type="match status" value="1"/>
</dbReference>
<feature type="domain" description="DUF7587" evidence="1">
    <location>
        <begin position="150"/>
        <end position="300"/>
    </location>
</feature>
<dbReference type="EMBL" id="BDHI01000029">
    <property type="protein sequence ID" value="GCB27639.1"/>
    <property type="molecule type" value="Genomic_DNA"/>
</dbReference>
<comment type="caution">
    <text evidence="2">The sequence shown here is derived from an EMBL/GenBank/DDBJ whole genome shotgun (WGS) entry which is preliminary data.</text>
</comment>
<dbReference type="InterPro" id="IPR056009">
    <property type="entry name" value="DUF7587"/>
</dbReference>
<evidence type="ECO:0000313" key="3">
    <source>
        <dbReference type="Proteomes" id="UP000286921"/>
    </source>
</evidence>
<gene>
    <name evidence="2" type="ORF">AAWM_10524</name>
</gene>
<accession>A0A401L7Z0</accession>
<organism evidence="2 3">
    <name type="scientific">Aspergillus awamori</name>
    <name type="common">Black koji mold</name>
    <dbReference type="NCBI Taxonomy" id="105351"/>
    <lineage>
        <taxon>Eukaryota</taxon>
        <taxon>Fungi</taxon>
        <taxon>Dikarya</taxon>
        <taxon>Ascomycota</taxon>
        <taxon>Pezizomycotina</taxon>
        <taxon>Eurotiomycetes</taxon>
        <taxon>Eurotiomycetidae</taxon>
        <taxon>Eurotiales</taxon>
        <taxon>Aspergillaceae</taxon>
        <taxon>Aspergillus</taxon>
    </lineage>
</organism>
<evidence type="ECO:0000313" key="2">
    <source>
        <dbReference type="EMBL" id="GCB27639.1"/>
    </source>
</evidence>
<dbReference type="AlphaFoldDB" id="A0A401L7Z0"/>
<evidence type="ECO:0000259" key="1">
    <source>
        <dbReference type="Pfam" id="PF24494"/>
    </source>
</evidence>
<dbReference type="Proteomes" id="UP000286921">
    <property type="component" value="Unassembled WGS sequence"/>
</dbReference>
<keyword evidence="3" id="KW-1185">Reference proteome</keyword>
<reference evidence="2 3" key="1">
    <citation type="submission" date="2016-09" db="EMBL/GenBank/DDBJ databases">
        <title>Aspergillus awamori IFM 58123T.</title>
        <authorList>
            <person name="Kusuya Y."/>
            <person name="Shimizu M."/>
            <person name="Takahashi H."/>
            <person name="Yaguchi T."/>
        </authorList>
    </citation>
    <scope>NUCLEOTIDE SEQUENCE [LARGE SCALE GENOMIC DNA]</scope>
    <source>
        <strain evidence="2 3">IFM 58123</strain>
    </source>
</reference>